<dbReference type="EMBL" id="JAWJZF010000517">
    <property type="protein sequence ID" value="MDX2297345.1"/>
    <property type="molecule type" value="Genomic_DNA"/>
</dbReference>
<dbReference type="RefSeq" id="WP_319013473.1">
    <property type="nucleotide sequence ID" value="NZ_JAWJZF010000517.1"/>
</dbReference>
<evidence type="ECO:0000313" key="2">
    <source>
        <dbReference type="Proteomes" id="UP001278571"/>
    </source>
</evidence>
<reference evidence="1 2" key="1">
    <citation type="submission" date="2023-10" db="EMBL/GenBank/DDBJ databases">
        <authorList>
            <person name="Wang X.X."/>
        </authorList>
    </citation>
    <scope>NUCLEOTIDE SEQUENCE [LARGE SCALE GENOMIC DNA]</scope>
    <source>
        <strain evidence="1 2">NBRC 12816</strain>
    </source>
</reference>
<keyword evidence="2" id="KW-1185">Reference proteome</keyword>
<comment type="caution">
    <text evidence="1">The sequence shown here is derived from an EMBL/GenBank/DDBJ whole genome shotgun (WGS) entry which is preliminary data.</text>
</comment>
<sequence>MTATAAFGDAPGAWPLLGHLPQLAGRPLAFLDALPAHGDVVRRVA</sequence>
<protein>
    <submittedName>
        <fullName evidence="1">Uncharacterized protein</fullName>
    </submittedName>
</protein>
<accession>A0ABU4KHR4</accession>
<organism evidence="1 2">
    <name type="scientific">Streptomyces roseolus</name>
    <dbReference type="NCBI Taxonomy" id="67358"/>
    <lineage>
        <taxon>Bacteria</taxon>
        <taxon>Bacillati</taxon>
        <taxon>Actinomycetota</taxon>
        <taxon>Actinomycetes</taxon>
        <taxon>Kitasatosporales</taxon>
        <taxon>Streptomycetaceae</taxon>
        <taxon>Streptomyces</taxon>
    </lineage>
</organism>
<dbReference type="Proteomes" id="UP001278571">
    <property type="component" value="Unassembled WGS sequence"/>
</dbReference>
<name>A0ABU4KHR4_9ACTN</name>
<evidence type="ECO:0000313" key="1">
    <source>
        <dbReference type="EMBL" id="MDX2297345.1"/>
    </source>
</evidence>
<proteinExistence type="predicted"/>
<gene>
    <name evidence="1" type="ORF">R2363_34845</name>
</gene>